<evidence type="ECO:0000313" key="2">
    <source>
        <dbReference type="EMBL" id="OYR23893.1"/>
    </source>
</evidence>
<reference evidence="2 3" key="1">
    <citation type="submission" date="2017-07" db="EMBL/GenBank/DDBJ databases">
        <title>Phylogenetic study on the rhizospheric bacterium Ochrobactrum sp. A44.</title>
        <authorList>
            <person name="Krzyzanowska D.M."/>
            <person name="Ossowicki A."/>
            <person name="Rajewska M."/>
            <person name="Maciag T."/>
            <person name="Kaczynski Z."/>
            <person name="Czerwicka M."/>
            <person name="Jafra S."/>
        </authorList>
    </citation>
    <scope>NUCLEOTIDE SEQUENCE [LARGE SCALE GENOMIC DNA]</scope>
    <source>
        <strain evidence="2 3">CCUG 30717</strain>
    </source>
</reference>
<evidence type="ECO:0000256" key="1">
    <source>
        <dbReference type="SAM" id="MobiDB-lite"/>
    </source>
</evidence>
<feature type="region of interest" description="Disordered" evidence="1">
    <location>
        <begin position="1"/>
        <end position="29"/>
    </location>
</feature>
<protein>
    <submittedName>
        <fullName evidence="2">Uncharacterized protein</fullName>
    </submittedName>
</protein>
<gene>
    <name evidence="2" type="ORF">CEV34_3226</name>
</gene>
<organism evidence="2 3">
    <name type="scientific">Brucella pseudogrignonensis</name>
    <dbReference type="NCBI Taxonomy" id="419475"/>
    <lineage>
        <taxon>Bacteria</taxon>
        <taxon>Pseudomonadati</taxon>
        <taxon>Pseudomonadota</taxon>
        <taxon>Alphaproteobacteria</taxon>
        <taxon>Hyphomicrobiales</taxon>
        <taxon>Brucellaceae</taxon>
        <taxon>Brucella/Ochrobactrum group</taxon>
        <taxon>Brucella</taxon>
    </lineage>
</organism>
<dbReference type="EMBL" id="NNRM01000037">
    <property type="protein sequence ID" value="OYR23893.1"/>
    <property type="molecule type" value="Genomic_DNA"/>
</dbReference>
<comment type="caution">
    <text evidence="2">The sequence shown here is derived from an EMBL/GenBank/DDBJ whole genome shotgun (WGS) entry which is preliminary data.</text>
</comment>
<name>A0A256G9X9_9HYPH</name>
<keyword evidence="3" id="KW-1185">Reference proteome</keyword>
<proteinExistence type="predicted"/>
<dbReference type="STRING" id="419475.A8A54_18580"/>
<sequence length="66" mass="7207">MRADLHRPARISPPKPASLRGNLTSGQRNFNSPLSVLSPLARINGAETEFAFKITATVFTRFPVKG</sequence>
<dbReference type="AlphaFoldDB" id="A0A256G9X9"/>
<dbReference type="Proteomes" id="UP000216188">
    <property type="component" value="Unassembled WGS sequence"/>
</dbReference>
<evidence type="ECO:0000313" key="3">
    <source>
        <dbReference type="Proteomes" id="UP000216188"/>
    </source>
</evidence>
<accession>A0A256G9X9</accession>